<dbReference type="InterPro" id="IPR011013">
    <property type="entry name" value="Gal_mutarotase_sf_dom"/>
</dbReference>
<accession>A0A9W7F995</accession>
<dbReference type="AlphaFoldDB" id="A0A9W7F995"/>
<dbReference type="Gene3D" id="2.70.98.10">
    <property type="match status" value="1"/>
</dbReference>
<dbReference type="PANTHER" id="PTHR11122">
    <property type="entry name" value="APOSPORY-ASSOCIATED PROTEIN C-RELATED"/>
    <property type="match status" value="1"/>
</dbReference>
<comment type="similarity">
    <text evidence="2 5">Belongs to the glucose-6-phosphate 1-epimerase family.</text>
</comment>
<evidence type="ECO:0000256" key="2">
    <source>
        <dbReference type="ARBA" id="ARBA00005866"/>
    </source>
</evidence>
<evidence type="ECO:0000313" key="7">
    <source>
        <dbReference type="EMBL" id="GMI08140.1"/>
    </source>
</evidence>
<name>A0A9W7F995_9STRA</name>
<dbReference type="Proteomes" id="UP001165082">
    <property type="component" value="Unassembled WGS sequence"/>
</dbReference>
<dbReference type="SUPFAM" id="SSF74650">
    <property type="entry name" value="Galactose mutarotase-like"/>
    <property type="match status" value="1"/>
</dbReference>
<reference evidence="7" key="1">
    <citation type="submission" date="2022-07" db="EMBL/GenBank/DDBJ databases">
        <title>Genome analysis of Parmales, a sister group of diatoms, reveals the evolutionary specialization of diatoms from phago-mixotrophs to photoautotrophs.</title>
        <authorList>
            <person name="Ban H."/>
            <person name="Sato S."/>
            <person name="Yoshikawa S."/>
            <person name="Kazumasa Y."/>
            <person name="Nakamura Y."/>
            <person name="Ichinomiya M."/>
            <person name="Saitoh K."/>
            <person name="Sato N."/>
            <person name="Blanc-Mathieu R."/>
            <person name="Endo H."/>
            <person name="Kuwata A."/>
            <person name="Ogata H."/>
        </authorList>
    </citation>
    <scope>NUCLEOTIDE SEQUENCE</scope>
</reference>
<protein>
    <recommendedName>
        <fullName evidence="3 5">glucose-6-phosphate 1-epimerase</fullName>
        <ecNumber evidence="3 5">5.1.3.15</ecNumber>
    </recommendedName>
</protein>
<keyword evidence="8" id="KW-1185">Reference proteome</keyword>
<dbReference type="GO" id="GO:0030246">
    <property type="term" value="F:carbohydrate binding"/>
    <property type="evidence" value="ECO:0007669"/>
    <property type="project" value="UniProtKB-UniRule"/>
</dbReference>
<evidence type="ECO:0000256" key="3">
    <source>
        <dbReference type="ARBA" id="ARBA00012083"/>
    </source>
</evidence>
<feature type="active site" evidence="6">
    <location>
        <position position="280"/>
    </location>
</feature>
<dbReference type="PANTHER" id="PTHR11122:SF13">
    <property type="entry name" value="GLUCOSE-6-PHOSPHATE 1-EPIMERASE"/>
    <property type="match status" value="1"/>
</dbReference>
<feature type="active site" evidence="6">
    <location>
        <position position="156"/>
    </location>
</feature>
<dbReference type="InterPro" id="IPR014718">
    <property type="entry name" value="GH-type_carb-bd"/>
</dbReference>
<dbReference type="InterPro" id="IPR025532">
    <property type="entry name" value="G6P_1-epimerase"/>
</dbReference>
<comment type="catalytic activity">
    <reaction evidence="1">
        <text>alpha-D-glucose 6-phosphate = beta-D-glucose 6-phosphate</text>
        <dbReference type="Rhea" id="RHEA:16249"/>
        <dbReference type="ChEBI" id="CHEBI:58225"/>
        <dbReference type="ChEBI" id="CHEBI:58247"/>
        <dbReference type="EC" id="5.1.3.15"/>
    </reaction>
</comment>
<proteinExistence type="inferred from homology"/>
<dbReference type="GO" id="GO:0005975">
    <property type="term" value="P:carbohydrate metabolic process"/>
    <property type="evidence" value="ECO:0007669"/>
    <property type="project" value="InterPro"/>
</dbReference>
<evidence type="ECO:0000256" key="4">
    <source>
        <dbReference type="ARBA" id="ARBA00023235"/>
    </source>
</evidence>
<sequence>MVTIRKAKGEDGDVGPSDYILYKSGGGSLKIYLFGAHITSYKVNGVEKTWMSTLSCLDGAKPMRGGVPIAFPQFADEGPLALHGFARESIWKVEGGAGEEGVVFVLEDDEKTRKLWQHSFRLEYRVKLNEEGDELDLSLKVVNKGSSPFTFGGCLHTYFAMDAMDTKISGLGGCEFIDKCDSRSVKKQDDEKITIPEEAHRSAKDAGKQEEMGFVDRVYLNTGSPKEFEISVASSGAPIFKVLHNGFPDTTLYNPYTGDKQGPGFPDFDDEGYKKIICLEPTIGEANRVVLEGGGEWEGGQRVKVM</sequence>
<dbReference type="EC" id="5.1.3.15" evidence="3 5"/>
<comment type="caution">
    <text evidence="7">The sequence shown here is derived from an EMBL/GenBank/DDBJ whole genome shotgun (WGS) entry which is preliminary data.</text>
</comment>
<dbReference type="InterPro" id="IPR008183">
    <property type="entry name" value="Aldose_1/G6P_1-epimerase"/>
</dbReference>
<dbReference type="PIRSF" id="PIRSF016020">
    <property type="entry name" value="PHexose_mutarotase"/>
    <property type="match status" value="1"/>
</dbReference>
<evidence type="ECO:0000256" key="1">
    <source>
        <dbReference type="ARBA" id="ARBA00001096"/>
    </source>
</evidence>
<evidence type="ECO:0000256" key="6">
    <source>
        <dbReference type="PIRSR" id="PIRSR016020-1"/>
    </source>
</evidence>
<evidence type="ECO:0000313" key="8">
    <source>
        <dbReference type="Proteomes" id="UP001165082"/>
    </source>
</evidence>
<dbReference type="EMBL" id="BRXZ01000249">
    <property type="protein sequence ID" value="GMI08140.1"/>
    <property type="molecule type" value="Genomic_DNA"/>
</dbReference>
<evidence type="ECO:0000256" key="5">
    <source>
        <dbReference type="PIRNR" id="PIRNR016020"/>
    </source>
</evidence>
<organism evidence="7 8">
    <name type="scientific">Triparma retinervis</name>
    <dbReference type="NCBI Taxonomy" id="2557542"/>
    <lineage>
        <taxon>Eukaryota</taxon>
        <taxon>Sar</taxon>
        <taxon>Stramenopiles</taxon>
        <taxon>Ochrophyta</taxon>
        <taxon>Bolidophyceae</taxon>
        <taxon>Parmales</taxon>
        <taxon>Triparmaceae</taxon>
        <taxon>Triparma</taxon>
    </lineage>
</organism>
<dbReference type="Pfam" id="PF01263">
    <property type="entry name" value="Aldose_epim"/>
    <property type="match status" value="1"/>
</dbReference>
<gene>
    <name evidence="7" type="ORF">TrRE_jg13080</name>
</gene>
<keyword evidence="4 5" id="KW-0413">Isomerase</keyword>
<dbReference type="GO" id="GO:0047938">
    <property type="term" value="F:glucose-6-phosphate 1-epimerase activity"/>
    <property type="evidence" value="ECO:0007669"/>
    <property type="project" value="UniProtKB-UniRule"/>
</dbReference>
<dbReference type="OrthoDB" id="1659429at2759"/>
<dbReference type="GO" id="GO:0005737">
    <property type="term" value="C:cytoplasm"/>
    <property type="evidence" value="ECO:0007669"/>
    <property type="project" value="TreeGrafter"/>
</dbReference>